<keyword evidence="17" id="KW-0614">Plasmid</keyword>
<feature type="compositionally biased region" description="Low complexity" evidence="13">
    <location>
        <begin position="46"/>
        <end position="66"/>
    </location>
</feature>
<proteinExistence type="inferred from homology"/>
<evidence type="ECO:0000313" key="19">
    <source>
        <dbReference type="Proteomes" id="UP000189683"/>
    </source>
</evidence>
<keyword evidence="14" id="KW-0732">Signal</keyword>
<dbReference type="InterPro" id="IPR039426">
    <property type="entry name" value="TonB-dep_rcpt-like"/>
</dbReference>
<keyword evidence="17" id="KW-0675">Receptor</keyword>
<feature type="chain" id="PRO_5040354603" evidence="14">
    <location>
        <begin position="31"/>
        <end position="781"/>
    </location>
</feature>
<evidence type="ECO:0000256" key="11">
    <source>
        <dbReference type="PROSITE-ProRule" id="PRU01360"/>
    </source>
</evidence>
<evidence type="ECO:0000256" key="7">
    <source>
        <dbReference type="ARBA" id="ARBA00023065"/>
    </source>
</evidence>
<dbReference type="InterPro" id="IPR012910">
    <property type="entry name" value="Plug_dom"/>
</dbReference>
<dbReference type="PROSITE" id="PS52016">
    <property type="entry name" value="TONB_DEPENDENT_REC_3"/>
    <property type="match status" value="1"/>
</dbReference>
<dbReference type="GO" id="GO:0009279">
    <property type="term" value="C:cell outer membrane"/>
    <property type="evidence" value="ECO:0007669"/>
    <property type="project" value="UniProtKB-SubCell"/>
</dbReference>
<evidence type="ECO:0000313" key="18">
    <source>
        <dbReference type="EMBL" id="PYD65173.1"/>
    </source>
</evidence>
<keyword evidence="8 12" id="KW-0798">TonB box</keyword>
<reference evidence="18 20" key="2">
    <citation type="submission" date="2017-06" db="EMBL/GenBank/DDBJ databases">
        <title>A draft genome sequence of Komagataeibacter nataicola LMG 1536.</title>
        <authorList>
            <person name="Skraban J."/>
            <person name="Cleenwerck I."/>
            <person name="Vandamme P."/>
            <person name="Trcek J."/>
        </authorList>
    </citation>
    <scope>NUCLEOTIDE SEQUENCE [LARGE SCALE GENOMIC DNA]</scope>
    <source>
        <strain evidence="18 20">LMG 1536</strain>
    </source>
</reference>
<keyword evidence="7" id="KW-0406">Ion transport</keyword>
<feature type="region of interest" description="Disordered" evidence="13">
    <location>
        <begin position="37"/>
        <end position="66"/>
    </location>
</feature>
<evidence type="ECO:0000256" key="9">
    <source>
        <dbReference type="ARBA" id="ARBA00023136"/>
    </source>
</evidence>
<organism evidence="17 19">
    <name type="scientific">Komagataeibacter nataicola</name>
    <dbReference type="NCBI Taxonomy" id="265960"/>
    <lineage>
        <taxon>Bacteria</taxon>
        <taxon>Pseudomonadati</taxon>
        <taxon>Pseudomonadota</taxon>
        <taxon>Alphaproteobacteria</taxon>
        <taxon>Acetobacterales</taxon>
        <taxon>Acetobacteraceae</taxon>
        <taxon>Komagataeibacter</taxon>
    </lineage>
</organism>
<keyword evidence="6" id="KW-0408">Iron</keyword>
<dbReference type="EMBL" id="NIRT01000040">
    <property type="protein sequence ID" value="PYD65173.1"/>
    <property type="molecule type" value="Genomic_DNA"/>
</dbReference>
<evidence type="ECO:0000256" key="12">
    <source>
        <dbReference type="RuleBase" id="RU003357"/>
    </source>
</evidence>
<evidence type="ECO:0000256" key="14">
    <source>
        <dbReference type="SAM" id="SignalP"/>
    </source>
</evidence>
<dbReference type="EMBL" id="CP019877">
    <property type="protein sequence ID" value="AQU89286.1"/>
    <property type="molecule type" value="Genomic_DNA"/>
</dbReference>
<keyword evidence="20" id="KW-1185">Reference proteome</keyword>
<evidence type="ECO:0000256" key="13">
    <source>
        <dbReference type="SAM" id="MobiDB-lite"/>
    </source>
</evidence>
<evidence type="ECO:0000259" key="16">
    <source>
        <dbReference type="Pfam" id="PF07715"/>
    </source>
</evidence>
<evidence type="ECO:0000256" key="8">
    <source>
        <dbReference type="ARBA" id="ARBA00023077"/>
    </source>
</evidence>
<geneLocation type="plasmid" evidence="19">
    <name>pkna02</name>
</geneLocation>
<dbReference type="AlphaFoldDB" id="A0A9N7CTX3"/>
<evidence type="ECO:0000256" key="6">
    <source>
        <dbReference type="ARBA" id="ARBA00023004"/>
    </source>
</evidence>
<accession>A0A9N7CTX3</accession>
<keyword evidence="9 11" id="KW-0472">Membrane</keyword>
<geneLocation type="plasmid" evidence="17">
    <name>pKNA02</name>
</geneLocation>
<dbReference type="OrthoDB" id="7455607at2"/>
<sequence length="781" mass="86955">MVPCLSAPWRRQLFLHASFVMLVSPVISQAATLTTPTKVTHRDRVPPAATPAHTTAHAPAHQTPAAPESIKVSSQKMHFMRQQHVADSATHIDHQELVNRNVRQMTDIVRVAPNLTIQPSFGSAGLNFALRGVGLMDFTQNNTPSVMPYVDGVAYPISIMTSGMLFDMDSISVNPGPGGYTHGQMTTGGEINFHTADPTEQFHAGITEDIASYDRNRVTGFISGPISRSVLFRISGQSMTGGGYQHSASGQRFGNADLGALRAKLRWNIDDTTHLDIGGHWTTDQSEAASGHNLYNGYGVPINSDLMQTSWGLDPRFAKIIGIDGRNTKPREDNMFWGANIRFTKDFTWGRLTTLSAYESIDEHELSNQTDSVLSYGNMFRNNQSNVFSQEVKLESINPAARFHWTAGMYYSRTEQAQNFWYDSSDRPGTTPLNKTSYTEGMQTFNQYVELSYRVLPKLRLIGSITHESDDRHIRNVTSTNYNLNTGAIEGTPTNFGDAGALANEFSGHVGLQYQFRPNIMGYAMFSRGFKPGGFSANITELASQLKPFKPEQVITYEGGFKTTFFKNKLRFNGAGFYYDYRDQQVVSTVLVPPFGALSGYVNAPRSYIYGAEFDLEAHPIHGLSLTQNFGYQHGVYSQFQSLNRTATTNQFTQTGVWSAINTNYDNYSMGLANLTLSGAATYSWHVLRDYQMTFDVDYSYRGAQTQPQHIGDSGIYRAPAYFLVNSFLTFASPKQHWSATVYAQNLADRRYWLSGGTQATFYGVIPGLPRFVGARLNYTY</sequence>
<comment type="similarity">
    <text evidence="11 12">Belongs to the TonB-dependent receptor family.</text>
</comment>
<dbReference type="Pfam" id="PF00593">
    <property type="entry name" value="TonB_dep_Rec_b-barrel"/>
    <property type="match status" value="1"/>
</dbReference>
<dbReference type="Gene3D" id="2.40.170.20">
    <property type="entry name" value="TonB-dependent receptor, beta-barrel domain"/>
    <property type="match status" value="1"/>
</dbReference>
<dbReference type="Proteomes" id="UP000247512">
    <property type="component" value="Unassembled WGS sequence"/>
</dbReference>
<dbReference type="SUPFAM" id="SSF56935">
    <property type="entry name" value="Porins"/>
    <property type="match status" value="1"/>
</dbReference>
<feature type="domain" description="TonB-dependent receptor-like beta-barrel" evidence="15">
    <location>
        <begin position="282"/>
        <end position="747"/>
    </location>
</feature>
<dbReference type="GO" id="GO:0006826">
    <property type="term" value="P:iron ion transport"/>
    <property type="evidence" value="ECO:0007669"/>
    <property type="project" value="UniProtKB-KW"/>
</dbReference>
<keyword evidence="4" id="KW-0410">Iron transport</keyword>
<feature type="domain" description="TonB-dependent receptor plug" evidence="16">
    <location>
        <begin position="82"/>
        <end position="189"/>
    </location>
</feature>
<evidence type="ECO:0000256" key="4">
    <source>
        <dbReference type="ARBA" id="ARBA00022496"/>
    </source>
</evidence>
<keyword evidence="10 11" id="KW-0998">Cell outer membrane</keyword>
<feature type="signal peptide" evidence="14">
    <location>
        <begin position="1"/>
        <end position="30"/>
    </location>
</feature>
<dbReference type="Proteomes" id="UP000189683">
    <property type="component" value="Plasmid pKNA02"/>
</dbReference>
<dbReference type="Pfam" id="PF07715">
    <property type="entry name" value="Plug"/>
    <property type="match status" value="1"/>
</dbReference>
<dbReference type="PANTHER" id="PTHR32552:SF81">
    <property type="entry name" value="TONB-DEPENDENT OUTER MEMBRANE RECEPTOR"/>
    <property type="match status" value="1"/>
</dbReference>
<keyword evidence="2 11" id="KW-0813">Transport</keyword>
<protein>
    <submittedName>
        <fullName evidence="17">TonB-dependent receptor</fullName>
    </submittedName>
</protein>
<dbReference type="RefSeq" id="WP_078528522.1">
    <property type="nucleotide sequence ID" value="NZ_CP019877.1"/>
</dbReference>
<evidence type="ECO:0000313" key="17">
    <source>
        <dbReference type="EMBL" id="AQU89286.1"/>
    </source>
</evidence>
<evidence type="ECO:0000256" key="5">
    <source>
        <dbReference type="ARBA" id="ARBA00022692"/>
    </source>
</evidence>
<dbReference type="PANTHER" id="PTHR32552">
    <property type="entry name" value="FERRICHROME IRON RECEPTOR-RELATED"/>
    <property type="match status" value="1"/>
</dbReference>
<dbReference type="InterPro" id="IPR036942">
    <property type="entry name" value="Beta-barrel_TonB_sf"/>
</dbReference>
<keyword evidence="3 11" id="KW-1134">Transmembrane beta strand</keyword>
<evidence type="ECO:0000256" key="2">
    <source>
        <dbReference type="ARBA" id="ARBA00022448"/>
    </source>
</evidence>
<gene>
    <name evidence="17" type="ORF">B0W47_17065</name>
    <name evidence="18" type="ORF">CDI09_15145</name>
</gene>
<evidence type="ECO:0000259" key="15">
    <source>
        <dbReference type="Pfam" id="PF00593"/>
    </source>
</evidence>
<evidence type="ECO:0000256" key="3">
    <source>
        <dbReference type="ARBA" id="ARBA00022452"/>
    </source>
</evidence>
<dbReference type="KEGG" id="kna:B0W47_17065"/>
<evidence type="ECO:0000313" key="20">
    <source>
        <dbReference type="Proteomes" id="UP000247512"/>
    </source>
</evidence>
<dbReference type="InterPro" id="IPR000531">
    <property type="entry name" value="Beta-barrel_TonB"/>
</dbReference>
<name>A0A9N7CTX3_9PROT</name>
<evidence type="ECO:0000256" key="1">
    <source>
        <dbReference type="ARBA" id="ARBA00004571"/>
    </source>
</evidence>
<keyword evidence="5 11" id="KW-0812">Transmembrane</keyword>
<evidence type="ECO:0000256" key="10">
    <source>
        <dbReference type="ARBA" id="ARBA00023237"/>
    </source>
</evidence>
<comment type="subcellular location">
    <subcellularLocation>
        <location evidence="1 11">Cell outer membrane</location>
        <topology evidence="1 11">Multi-pass membrane protein</topology>
    </subcellularLocation>
</comment>
<reference evidence="17 19" key="1">
    <citation type="submission" date="2017-02" db="EMBL/GenBank/DDBJ databases">
        <title>zhang.</title>
        <authorList>
            <person name="Zhang H."/>
        </authorList>
    </citation>
    <scope>NUCLEOTIDE SEQUENCE [LARGE SCALE GENOMIC DNA]</scope>
    <source>
        <strain evidence="17 19">RZS01</strain>
        <plasmid evidence="17">pKNA02</plasmid>
        <plasmid evidence="19">pkna02</plasmid>
    </source>
</reference>